<evidence type="ECO:0000256" key="1">
    <source>
        <dbReference type="SAM" id="MobiDB-lite"/>
    </source>
</evidence>
<dbReference type="EMBL" id="QKTX01000001">
    <property type="protein sequence ID" value="PZV87183.1"/>
    <property type="molecule type" value="Genomic_DNA"/>
</dbReference>
<name>A0A326RZF4_9BACT</name>
<evidence type="ECO:0000313" key="2">
    <source>
        <dbReference type="EMBL" id="PZV87183.1"/>
    </source>
</evidence>
<protein>
    <submittedName>
        <fullName evidence="2">Uncharacterized protein</fullName>
    </submittedName>
</protein>
<dbReference type="Proteomes" id="UP000248917">
    <property type="component" value="Unassembled WGS sequence"/>
</dbReference>
<dbReference type="AlphaFoldDB" id="A0A326RZF4"/>
<gene>
    <name evidence="2" type="ORF">CLV31_10155</name>
</gene>
<evidence type="ECO:0000313" key="3">
    <source>
        <dbReference type="Proteomes" id="UP000248917"/>
    </source>
</evidence>
<keyword evidence="3" id="KW-1185">Reference proteome</keyword>
<accession>A0A326RZF4</accession>
<reference evidence="2 3" key="1">
    <citation type="submission" date="2018-06" db="EMBL/GenBank/DDBJ databases">
        <title>Genomic Encyclopedia of Archaeal and Bacterial Type Strains, Phase II (KMG-II): from individual species to whole genera.</title>
        <authorList>
            <person name="Goeker M."/>
        </authorList>
    </citation>
    <scope>NUCLEOTIDE SEQUENCE [LARGE SCALE GENOMIC DNA]</scope>
    <source>
        <strain evidence="2 3">T4</strain>
    </source>
</reference>
<feature type="region of interest" description="Disordered" evidence="1">
    <location>
        <begin position="1"/>
        <end position="20"/>
    </location>
</feature>
<sequence length="39" mass="4659">MNFTMAKGKDLKPSTVDLKARKQEKILKKLEEKKNKKRR</sequence>
<organism evidence="2 3">
    <name type="scientific">Algoriphagus aquaeductus</name>
    <dbReference type="NCBI Taxonomy" id="475299"/>
    <lineage>
        <taxon>Bacteria</taxon>
        <taxon>Pseudomonadati</taxon>
        <taxon>Bacteroidota</taxon>
        <taxon>Cytophagia</taxon>
        <taxon>Cytophagales</taxon>
        <taxon>Cyclobacteriaceae</taxon>
        <taxon>Algoriphagus</taxon>
    </lineage>
</organism>
<proteinExistence type="predicted"/>
<feature type="compositionally biased region" description="Basic and acidic residues" evidence="1">
    <location>
        <begin position="7"/>
        <end position="20"/>
    </location>
</feature>
<comment type="caution">
    <text evidence="2">The sequence shown here is derived from an EMBL/GenBank/DDBJ whole genome shotgun (WGS) entry which is preliminary data.</text>
</comment>